<keyword evidence="8 9" id="KW-0807">Transducer</keyword>
<proteinExistence type="inferred from homology"/>
<keyword evidence="6 11" id="KW-0472">Membrane</keyword>
<keyword evidence="2" id="KW-1003">Cell membrane</keyword>
<evidence type="ECO:0000256" key="10">
    <source>
        <dbReference type="SAM" id="MobiDB-lite"/>
    </source>
</evidence>
<organism evidence="13 14">
    <name type="scientific">Biomphalaria pfeifferi</name>
    <name type="common">Bloodfluke planorb</name>
    <name type="synonym">Freshwater snail</name>
    <dbReference type="NCBI Taxonomy" id="112525"/>
    <lineage>
        <taxon>Eukaryota</taxon>
        <taxon>Metazoa</taxon>
        <taxon>Spiralia</taxon>
        <taxon>Lophotrochozoa</taxon>
        <taxon>Mollusca</taxon>
        <taxon>Gastropoda</taxon>
        <taxon>Heterobranchia</taxon>
        <taxon>Euthyneura</taxon>
        <taxon>Panpulmonata</taxon>
        <taxon>Hygrophila</taxon>
        <taxon>Lymnaeoidea</taxon>
        <taxon>Planorbidae</taxon>
        <taxon>Biomphalaria</taxon>
    </lineage>
</organism>
<evidence type="ECO:0000256" key="2">
    <source>
        <dbReference type="ARBA" id="ARBA00022475"/>
    </source>
</evidence>
<evidence type="ECO:0000256" key="1">
    <source>
        <dbReference type="ARBA" id="ARBA00004651"/>
    </source>
</evidence>
<reference evidence="13" key="1">
    <citation type="journal article" date="2023" name="PLoS Negl. Trop. Dis.">
        <title>A genome sequence for Biomphalaria pfeifferi, the major vector snail for the human-infecting parasite Schistosoma mansoni.</title>
        <authorList>
            <person name="Bu L."/>
            <person name="Lu L."/>
            <person name="Laidemitt M.R."/>
            <person name="Zhang S.M."/>
            <person name="Mutuku M."/>
            <person name="Mkoji G."/>
            <person name="Steinauer M."/>
            <person name="Loker E.S."/>
        </authorList>
    </citation>
    <scope>NUCLEOTIDE SEQUENCE</scope>
    <source>
        <strain evidence="13">KasaAsao</strain>
    </source>
</reference>
<evidence type="ECO:0000256" key="8">
    <source>
        <dbReference type="ARBA" id="ARBA00023224"/>
    </source>
</evidence>
<evidence type="ECO:0000313" key="14">
    <source>
        <dbReference type="Proteomes" id="UP001233172"/>
    </source>
</evidence>
<evidence type="ECO:0000256" key="6">
    <source>
        <dbReference type="ARBA" id="ARBA00023136"/>
    </source>
</evidence>
<dbReference type="PROSITE" id="PS00237">
    <property type="entry name" value="G_PROTEIN_RECEP_F1_1"/>
    <property type="match status" value="1"/>
</dbReference>
<dbReference type="PROSITE" id="PS50262">
    <property type="entry name" value="G_PROTEIN_RECEP_F1_2"/>
    <property type="match status" value="1"/>
</dbReference>
<dbReference type="InterPro" id="IPR017452">
    <property type="entry name" value="GPCR_Rhodpsn_7TM"/>
</dbReference>
<feature type="transmembrane region" description="Helical" evidence="11">
    <location>
        <begin position="89"/>
        <end position="110"/>
    </location>
</feature>
<comment type="subcellular location">
    <subcellularLocation>
        <location evidence="1">Cell membrane</location>
        <topology evidence="1">Multi-pass membrane protein</topology>
    </subcellularLocation>
</comment>
<evidence type="ECO:0000256" key="7">
    <source>
        <dbReference type="ARBA" id="ARBA00023170"/>
    </source>
</evidence>
<dbReference type="GO" id="GO:0004930">
    <property type="term" value="F:G protein-coupled receptor activity"/>
    <property type="evidence" value="ECO:0007669"/>
    <property type="project" value="UniProtKB-KW"/>
</dbReference>
<sequence length="939" mass="104919">MWNDTLGERNVAGTALQSLAVGVISAVAVLANVSLFLVVLNTRHLRNESNVLILSLSLADLLVSAVSMPITMATIIFGTWEFTRTTCVAVGYINMLTFTASVQSLAVISVNRYVKICRPSKFADIYTYKSVLGMCLGVWLVSAVVSMPPLIGWAAYSYLPNSFICFCEWQTSASYAFFMIGFCFCLPCAAMTFCNVAILRAYIRSKKAVDSFGEKFAPHVSGKEIHNKQIDGGEPNVRENRQLAEGSHLPRNRIEAADKLELQKSDEHNGKPRNNAHNVCFASYDQKATNKEKEDNIKTNFNSKKKCEDNLIMSHNSIVPHSSKCRNVNENYLPFARSNNAQPSIGPDSVSITSRSIEAEIENIRAETLAVSDDKIKEAGVKSEAELVNVKLAQCTQTEIKVAFPHGSKMVVDETQVSPSTASMNSLIHVTGQLPKLTVFSNGHSGGTNDKLKDKMYKLCRPSCASDSKNGVNSGNFKTISPWHKDKTIHKSTITKINVMWEPAVDLTFNSLSMKEQGSVKENKDNDRISNIDLITKGNHNSDAKIPSCCKIRKKSKLVSFKTFSSESWLLDCKRLSKKVVTFKNIPSIINKHTSFWRRTTKYPTFSRSGKLKKSLKTVLKNRFSRRKCHRARIFLSHKLKGDEVVESNNIFLNSNKKLQVDCLRMNSLSENEDSNFEYLNTVNSVSSPNSTFGSVSPDRVTKTSANKIFPFRNCIHVMPLREFCSNGTDPEYTSLELNCSLEPTRYPSSGTIKSLMPVSEKSTSPQRLSADVRKSMLSSSSPENNIESRPTLRLSVSSRNARPTVNVNSLQRSTLRSRTKSERRKMEEFQLAASLLTVILLFIVSWFPYCVSMFLVIFSRDRSSVALDVTSLCLGYFNSCLNPIVYGVMNTKFKMAYKHLLLSVISPFRFRQKLDFIGKSTKGRTADHLTLATVTSMQ</sequence>
<dbReference type="AlphaFoldDB" id="A0AAD8BWE2"/>
<feature type="region of interest" description="Disordered" evidence="10">
    <location>
        <begin position="751"/>
        <end position="794"/>
    </location>
</feature>
<keyword evidence="14" id="KW-1185">Reference proteome</keyword>
<gene>
    <name evidence="13" type="ORF">Bpfe_009280</name>
</gene>
<dbReference type="PRINTS" id="PR00237">
    <property type="entry name" value="GPCRRHODOPSN"/>
</dbReference>
<feature type="transmembrane region" description="Helical" evidence="11">
    <location>
        <begin position="52"/>
        <end position="77"/>
    </location>
</feature>
<dbReference type="Pfam" id="PF00001">
    <property type="entry name" value="7tm_1"/>
    <property type="match status" value="2"/>
</dbReference>
<dbReference type="SUPFAM" id="SSF81321">
    <property type="entry name" value="Family A G protein-coupled receptor-like"/>
    <property type="match status" value="2"/>
</dbReference>
<evidence type="ECO:0000256" key="9">
    <source>
        <dbReference type="RuleBase" id="RU000688"/>
    </source>
</evidence>
<feature type="transmembrane region" description="Helical" evidence="11">
    <location>
        <begin position="832"/>
        <end position="858"/>
    </location>
</feature>
<dbReference type="GO" id="GO:0005886">
    <property type="term" value="C:plasma membrane"/>
    <property type="evidence" value="ECO:0007669"/>
    <property type="project" value="UniProtKB-SubCell"/>
</dbReference>
<feature type="domain" description="G-protein coupled receptors family 1 profile" evidence="12">
    <location>
        <begin position="31"/>
        <end position="887"/>
    </location>
</feature>
<dbReference type="EMBL" id="JASAOG010000031">
    <property type="protein sequence ID" value="KAK0061119.1"/>
    <property type="molecule type" value="Genomic_DNA"/>
</dbReference>
<feature type="transmembrane region" description="Helical" evidence="11">
    <location>
        <begin position="131"/>
        <end position="155"/>
    </location>
</feature>
<dbReference type="CDD" id="cd00637">
    <property type="entry name" value="7tm_classA_rhodopsin-like"/>
    <property type="match status" value="2"/>
</dbReference>
<keyword evidence="3 9" id="KW-0812">Transmembrane</keyword>
<protein>
    <submittedName>
        <fullName evidence="13">Alpha-2B adrenergic receptor</fullName>
    </submittedName>
</protein>
<comment type="caution">
    <text evidence="13">The sequence shown here is derived from an EMBL/GenBank/DDBJ whole genome shotgun (WGS) entry which is preliminary data.</text>
</comment>
<evidence type="ECO:0000259" key="12">
    <source>
        <dbReference type="PROSITE" id="PS50262"/>
    </source>
</evidence>
<evidence type="ECO:0000256" key="3">
    <source>
        <dbReference type="ARBA" id="ARBA00022692"/>
    </source>
</evidence>
<feature type="transmembrane region" description="Helical" evidence="11">
    <location>
        <begin position="20"/>
        <end position="40"/>
    </location>
</feature>
<evidence type="ECO:0000256" key="4">
    <source>
        <dbReference type="ARBA" id="ARBA00022989"/>
    </source>
</evidence>
<dbReference type="Proteomes" id="UP001233172">
    <property type="component" value="Unassembled WGS sequence"/>
</dbReference>
<dbReference type="PANTHER" id="PTHR24248:SF144">
    <property type="entry name" value="G-PROTEIN COUPLED RECEPTORS FAMILY 1 PROFILE DOMAIN-CONTAINING PROTEIN"/>
    <property type="match status" value="1"/>
</dbReference>
<name>A0AAD8BWE2_BIOPF</name>
<feature type="transmembrane region" description="Helical" evidence="11">
    <location>
        <begin position="175"/>
        <end position="198"/>
    </location>
</feature>
<dbReference type="PANTHER" id="PTHR24248">
    <property type="entry name" value="ADRENERGIC RECEPTOR-RELATED G-PROTEIN COUPLED RECEPTOR"/>
    <property type="match status" value="1"/>
</dbReference>
<keyword evidence="7 9" id="KW-0675">Receptor</keyword>
<keyword evidence="5 9" id="KW-0297">G-protein coupled receptor</keyword>
<evidence type="ECO:0000313" key="13">
    <source>
        <dbReference type="EMBL" id="KAK0061119.1"/>
    </source>
</evidence>
<dbReference type="Gene3D" id="1.20.1070.10">
    <property type="entry name" value="Rhodopsin 7-helix transmembrane proteins"/>
    <property type="match status" value="2"/>
</dbReference>
<evidence type="ECO:0000256" key="11">
    <source>
        <dbReference type="SAM" id="Phobius"/>
    </source>
</evidence>
<keyword evidence="4 11" id="KW-1133">Transmembrane helix</keyword>
<evidence type="ECO:0000256" key="5">
    <source>
        <dbReference type="ARBA" id="ARBA00023040"/>
    </source>
</evidence>
<feature type="compositionally biased region" description="Polar residues" evidence="10">
    <location>
        <begin position="777"/>
        <end position="794"/>
    </location>
</feature>
<comment type="similarity">
    <text evidence="9">Belongs to the G-protein coupled receptor 1 family.</text>
</comment>
<accession>A0AAD8BWE2</accession>
<dbReference type="InterPro" id="IPR000276">
    <property type="entry name" value="GPCR_Rhodpsn"/>
</dbReference>
<feature type="transmembrane region" description="Helical" evidence="11">
    <location>
        <begin position="870"/>
        <end position="890"/>
    </location>
</feature>
<reference evidence="13" key="2">
    <citation type="submission" date="2023-04" db="EMBL/GenBank/DDBJ databases">
        <authorList>
            <person name="Bu L."/>
            <person name="Lu L."/>
            <person name="Laidemitt M.R."/>
            <person name="Zhang S.M."/>
            <person name="Mutuku M."/>
            <person name="Mkoji G."/>
            <person name="Steinauer M."/>
            <person name="Loker E.S."/>
        </authorList>
    </citation>
    <scope>NUCLEOTIDE SEQUENCE</scope>
    <source>
        <strain evidence="13">KasaAsao</strain>
        <tissue evidence="13">Whole Snail</tissue>
    </source>
</reference>